<evidence type="ECO:0000313" key="2">
    <source>
        <dbReference type="Proteomes" id="UP000829398"/>
    </source>
</evidence>
<accession>A0ACB8MUZ5</accession>
<gene>
    <name evidence="1" type="ORF">KPL71_003106</name>
</gene>
<organism evidence="1 2">
    <name type="scientific">Citrus sinensis</name>
    <name type="common">Sweet orange</name>
    <name type="synonym">Citrus aurantium var. sinensis</name>
    <dbReference type="NCBI Taxonomy" id="2711"/>
    <lineage>
        <taxon>Eukaryota</taxon>
        <taxon>Viridiplantae</taxon>
        <taxon>Streptophyta</taxon>
        <taxon>Embryophyta</taxon>
        <taxon>Tracheophyta</taxon>
        <taxon>Spermatophyta</taxon>
        <taxon>Magnoliopsida</taxon>
        <taxon>eudicotyledons</taxon>
        <taxon>Gunneridae</taxon>
        <taxon>Pentapetalae</taxon>
        <taxon>rosids</taxon>
        <taxon>malvids</taxon>
        <taxon>Sapindales</taxon>
        <taxon>Rutaceae</taxon>
        <taxon>Aurantioideae</taxon>
        <taxon>Citrus</taxon>
    </lineage>
</organism>
<dbReference type="Proteomes" id="UP000829398">
    <property type="component" value="Chromosome 2"/>
</dbReference>
<reference evidence="2" key="1">
    <citation type="journal article" date="2023" name="Hortic. Res.">
        <title>A chromosome-level phased genome enabling allele-level studies in sweet orange: a case study on citrus Huanglongbing tolerance.</title>
        <authorList>
            <person name="Wu B."/>
            <person name="Yu Q."/>
            <person name="Deng Z."/>
            <person name="Duan Y."/>
            <person name="Luo F."/>
            <person name="Gmitter F. Jr."/>
        </authorList>
    </citation>
    <scope>NUCLEOTIDE SEQUENCE [LARGE SCALE GENOMIC DNA]</scope>
    <source>
        <strain evidence="2">cv. Valencia</strain>
    </source>
</reference>
<protein>
    <submittedName>
        <fullName evidence="1">Uncharacterized protein</fullName>
    </submittedName>
</protein>
<comment type="caution">
    <text evidence="1">The sequence shown here is derived from an EMBL/GenBank/DDBJ whole genome shotgun (WGS) entry which is preliminary data.</text>
</comment>
<sequence>MPEPFDFPGMLVQQGKEEEFLVSDSPKEGVKGSILRFVWFLGWIKGMKLYPWRLRTEWVSFVSSDANFKLGASLKLLCSTEPLAAGFNQASSFMMEIGISECYPISFVAKRSRRNFLPAPLLSFRDEACTVYFNF</sequence>
<evidence type="ECO:0000313" key="1">
    <source>
        <dbReference type="EMBL" id="KAH9789646.1"/>
    </source>
</evidence>
<proteinExistence type="predicted"/>
<name>A0ACB8MUZ5_CITSI</name>
<dbReference type="EMBL" id="CM039171">
    <property type="protein sequence ID" value="KAH9789646.1"/>
    <property type="molecule type" value="Genomic_DNA"/>
</dbReference>
<keyword evidence="2" id="KW-1185">Reference proteome</keyword>